<accession>A0A8C1WVG7</accession>
<dbReference type="Ensembl" id="ENSCCRT00015075352.1">
    <property type="protein sequence ID" value="ENSCCRP00015072982.1"/>
    <property type="gene ID" value="ENSCCRG00015029552.1"/>
</dbReference>
<organism evidence="1 2">
    <name type="scientific">Cyprinus carpio</name>
    <name type="common">Common carp</name>
    <dbReference type="NCBI Taxonomy" id="7962"/>
    <lineage>
        <taxon>Eukaryota</taxon>
        <taxon>Metazoa</taxon>
        <taxon>Chordata</taxon>
        <taxon>Craniata</taxon>
        <taxon>Vertebrata</taxon>
        <taxon>Euteleostomi</taxon>
        <taxon>Actinopterygii</taxon>
        <taxon>Neopterygii</taxon>
        <taxon>Teleostei</taxon>
        <taxon>Ostariophysi</taxon>
        <taxon>Cypriniformes</taxon>
        <taxon>Cyprinidae</taxon>
        <taxon>Cyprininae</taxon>
        <taxon>Cyprinus</taxon>
    </lineage>
</organism>
<proteinExistence type="predicted"/>
<reference evidence="1" key="1">
    <citation type="submission" date="2025-08" db="UniProtKB">
        <authorList>
            <consortium name="Ensembl"/>
        </authorList>
    </citation>
    <scope>IDENTIFICATION</scope>
</reference>
<dbReference type="Proteomes" id="UP000694700">
    <property type="component" value="Unplaced"/>
</dbReference>
<evidence type="ECO:0000313" key="1">
    <source>
        <dbReference type="Ensembl" id="ENSCCRP00015072982.1"/>
    </source>
</evidence>
<sequence length="403" mass="45448">MNNFTTPHNCTWNLYHCFNLTTCGYRKPTQCPVSTPPGGLIKRNVNKTLLHDVNLVITHVRYNISTVFSAYVKHCNLNDKTYTWLQSHINDLISDYKSRIAVQIPPARTKSDLFGTIAGLFGSVNSISNTYKITGQSQFSMWLANQVATGFQHITNSNENIIKAVRSEAQVLLTTSQTIFNQTHTIEHDLGCRLYAQDLFTATRQEILDLHLHKTLKHVLNDLIEILDLHRWLTSEKMKNINYSELLSTIMMYTGNECTGCIGFFATFPLIHPDKVYLNSTTIHSIGVVVKDQIIKWDHLMGYLTIKGTETKDHKWKQIWQKRLQKSCPTPQPAQLCMLTSGGIGCSVDAPSPVCSFSYSLSVSATTSDVFSIFFNERGHRTQPIADTSPTRTVAISKTARNP</sequence>
<protein>
    <submittedName>
        <fullName evidence="1">Uncharacterized protein</fullName>
    </submittedName>
</protein>
<dbReference type="AlphaFoldDB" id="A0A8C1WVG7"/>
<evidence type="ECO:0000313" key="2">
    <source>
        <dbReference type="Proteomes" id="UP000694700"/>
    </source>
</evidence>
<name>A0A8C1WVG7_CYPCA</name>